<dbReference type="KEGG" id="pseg:D3H65_15785"/>
<sequence>MQYSTSAFYNRLSFLYPVINYFLKGQRKTLIKEVNSALPGRLLEIGIGNGSHIPLYAAHQIMGIDISEAMLNKAKRHAGKHIELQLMNGEALSFAEASFDYVVLSHVLAVTKDPDQLLGQVHKVLKPGGQLFILNHFTPDNWLRYVDWAFQPLSALFHFRSSFYQHQVKGLQQFTLLKQTELGACSYYKLLIFCKP</sequence>
<proteinExistence type="predicted"/>
<name>A0A3B7MLH7_9BACT</name>
<evidence type="ECO:0000313" key="2">
    <source>
        <dbReference type="EMBL" id="AXY75354.1"/>
    </source>
</evidence>
<protein>
    <submittedName>
        <fullName evidence="2">Class I SAM-dependent methyltransferase</fullName>
    </submittedName>
</protein>
<dbReference type="GO" id="GO:0008757">
    <property type="term" value="F:S-adenosylmethionine-dependent methyltransferase activity"/>
    <property type="evidence" value="ECO:0007669"/>
    <property type="project" value="InterPro"/>
</dbReference>
<dbReference type="AlphaFoldDB" id="A0A3B7MLH7"/>
<accession>A0A3B7MLH7</accession>
<keyword evidence="2" id="KW-0808">Transferase</keyword>
<dbReference type="OrthoDB" id="9770553at2"/>
<reference evidence="2 3" key="1">
    <citation type="submission" date="2018-09" db="EMBL/GenBank/DDBJ databases">
        <title>Genome sequencing of strain 6GH32-13.</title>
        <authorList>
            <person name="Weon H.-Y."/>
            <person name="Heo J."/>
            <person name="Kwon S.-W."/>
        </authorList>
    </citation>
    <scope>NUCLEOTIDE SEQUENCE [LARGE SCALE GENOMIC DNA]</scope>
    <source>
        <strain evidence="2 3">5GH32-13</strain>
    </source>
</reference>
<feature type="domain" description="Methyltransferase type 11" evidence="1">
    <location>
        <begin position="43"/>
        <end position="133"/>
    </location>
</feature>
<dbReference type="CDD" id="cd02440">
    <property type="entry name" value="AdoMet_MTases"/>
    <property type="match status" value="1"/>
</dbReference>
<dbReference type="InterPro" id="IPR052356">
    <property type="entry name" value="Thiol_S-MT"/>
</dbReference>
<dbReference type="RefSeq" id="WP_119051235.1">
    <property type="nucleotide sequence ID" value="NZ_CP032157.1"/>
</dbReference>
<dbReference type="SUPFAM" id="SSF53335">
    <property type="entry name" value="S-adenosyl-L-methionine-dependent methyltransferases"/>
    <property type="match status" value="1"/>
</dbReference>
<dbReference type="Gene3D" id="3.40.50.150">
    <property type="entry name" value="Vaccinia Virus protein VP39"/>
    <property type="match status" value="1"/>
</dbReference>
<dbReference type="PANTHER" id="PTHR45036">
    <property type="entry name" value="METHYLTRANSFERASE LIKE 7B"/>
    <property type="match status" value="1"/>
</dbReference>
<evidence type="ECO:0000259" key="1">
    <source>
        <dbReference type="Pfam" id="PF08241"/>
    </source>
</evidence>
<dbReference type="Pfam" id="PF08241">
    <property type="entry name" value="Methyltransf_11"/>
    <property type="match status" value="1"/>
</dbReference>
<keyword evidence="2" id="KW-0489">Methyltransferase</keyword>
<dbReference type="InterPro" id="IPR013216">
    <property type="entry name" value="Methyltransf_11"/>
</dbReference>
<gene>
    <name evidence="2" type="ORF">D3H65_15785</name>
</gene>
<dbReference type="InterPro" id="IPR029063">
    <property type="entry name" value="SAM-dependent_MTases_sf"/>
</dbReference>
<dbReference type="GO" id="GO:0032259">
    <property type="term" value="P:methylation"/>
    <property type="evidence" value="ECO:0007669"/>
    <property type="project" value="UniProtKB-KW"/>
</dbReference>
<dbReference type="EMBL" id="CP032157">
    <property type="protein sequence ID" value="AXY75354.1"/>
    <property type="molecule type" value="Genomic_DNA"/>
</dbReference>
<keyword evidence="3" id="KW-1185">Reference proteome</keyword>
<dbReference type="PANTHER" id="PTHR45036:SF1">
    <property type="entry name" value="METHYLTRANSFERASE LIKE 7A"/>
    <property type="match status" value="1"/>
</dbReference>
<dbReference type="Proteomes" id="UP000263900">
    <property type="component" value="Chromosome"/>
</dbReference>
<evidence type="ECO:0000313" key="3">
    <source>
        <dbReference type="Proteomes" id="UP000263900"/>
    </source>
</evidence>
<organism evidence="2 3">
    <name type="scientific">Paraflavitalea soli</name>
    <dbReference type="NCBI Taxonomy" id="2315862"/>
    <lineage>
        <taxon>Bacteria</taxon>
        <taxon>Pseudomonadati</taxon>
        <taxon>Bacteroidota</taxon>
        <taxon>Chitinophagia</taxon>
        <taxon>Chitinophagales</taxon>
        <taxon>Chitinophagaceae</taxon>
        <taxon>Paraflavitalea</taxon>
    </lineage>
</organism>